<evidence type="ECO:0000256" key="5">
    <source>
        <dbReference type="ARBA" id="ARBA00022898"/>
    </source>
</evidence>
<dbReference type="InterPro" id="IPR004839">
    <property type="entry name" value="Aminotransferase_I/II_large"/>
</dbReference>
<protein>
    <recommendedName>
        <fullName evidence="6">Aminotransferase</fullName>
        <ecNumber evidence="6">2.6.1.-</ecNumber>
    </recommendedName>
</protein>
<dbReference type="Proteomes" id="UP000315534">
    <property type="component" value="Unassembled WGS sequence"/>
</dbReference>
<gene>
    <name evidence="8" type="ORF">E3J38_07005</name>
</gene>
<feature type="non-terminal residue" evidence="8">
    <location>
        <position position="1"/>
    </location>
</feature>
<dbReference type="GO" id="GO:0006520">
    <property type="term" value="P:amino acid metabolic process"/>
    <property type="evidence" value="ECO:0007669"/>
    <property type="project" value="InterPro"/>
</dbReference>
<comment type="cofactor">
    <cofactor evidence="1 6">
        <name>pyridoxal 5'-phosphate</name>
        <dbReference type="ChEBI" id="CHEBI:597326"/>
    </cofactor>
</comment>
<dbReference type="InterPro" id="IPR004838">
    <property type="entry name" value="NHTrfase_class1_PyrdxlP-BS"/>
</dbReference>
<dbReference type="AlphaFoldDB" id="A0A523XJX6"/>
<feature type="domain" description="Aminotransferase class I/classII large" evidence="7">
    <location>
        <begin position="8"/>
        <end position="159"/>
    </location>
</feature>
<keyword evidence="5" id="KW-0663">Pyridoxal phosphate</keyword>
<proteinExistence type="inferred from homology"/>
<evidence type="ECO:0000313" key="8">
    <source>
        <dbReference type="EMBL" id="TET79598.1"/>
    </source>
</evidence>
<dbReference type="Gene3D" id="3.40.640.10">
    <property type="entry name" value="Type I PLP-dependent aspartate aminotransferase-like (Major domain)"/>
    <property type="match status" value="1"/>
</dbReference>
<comment type="similarity">
    <text evidence="2 6">Belongs to the class-I pyridoxal-phosphate-dependent aminotransferase family.</text>
</comment>
<evidence type="ECO:0000256" key="1">
    <source>
        <dbReference type="ARBA" id="ARBA00001933"/>
    </source>
</evidence>
<dbReference type="GO" id="GO:0030170">
    <property type="term" value="F:pyridoxal phosphate binding"/>
    <property type="evidence" value="ECO:0007669"/>
    <property type="project" value="InterPro"/>
</dbReference>
<dbReference type="Gene3D" id="3.90.1150.10">
    <property type="entry name" value="Aspartate Aminotransferase, domain 1"/>
    <property type="match status" value="1"/>
</dbReference>
<sequence length="169" mass="18640">VDPDMKRSLVINGFSKSYAMTGWRLGYAIGNSQTIGNMIRIQQNTTSCAADFSQMAAVEALKGDQTSIEKMRLAYQKRRDIMTQLFNDMDGVNCVSPKGAFYVFPDFSEYNLSSMTLAELLLKKIGVVGTPGVAFGNAYDSHLRFSYSASTSDIQEGITKLGEYLPTLK</sequence>
<reference evidence="8 9" key="1">
    <citation type="submission" date="2019-03" db="EMBL/GenBank/DDBJ databases">
        <title>Metabolic potential of uncultured bacteria and archaea associated with petroleum seepage in deep-sea sediments.</title>
        <authorList>
            <person name="Dong X."/>
            <person name="Hubert C."/>
        </authorList>
    </citation>
    <scope>NUCLEOTIDE SEQUENCE [LARGE SCALE GENOMIC DNA]</scope>
    <source>
        <strain evidence="8">E29_bin36</strain>
    </source>
</reference>
<dbReference type="EMBL" id="SOIP01000409">
    <property type="protein sequence ID" value="TET79598.1"/>
    <property type="molecule type" value="Genomic_DNA"/>
</dbReference>
<dbReference type="SUPFAM" id="SSF53383">
    <property type="entry name" value="PLP-dependent transferases"/>
    <property type="match status" value="1"/>
</dbReference>
<dbReference type="InterPro" id="IPR015424">
    <property type="entry name" value="PyrdxlP-dep_Trfase"/>
</dbReference>
<evidence type="ECO:0000256" key="3">
    <source>
        <dbReference type="ARBA" id="ARBA00022576"/>
    </source>
</evidence>
<evidence type="ECO:0000313" key="9">
    <source>
        <dbReference type="Proteomes" id="UP000315534"/>
    </source>
</evidence>
<evidence type="ECO:0000256" key="2">
    <source>
        <dbReference type="ARBA" id="ARBA00007441"/>
    </source>
</evidence>
<organism evidence="8 9">
    <name type="scientific">candidate division TA06 bacterium</name>
    <dbReference type="NCBI Taxonomy" id="2250710"/>
    <lineage>
        <taxon>Bacteria</taxon>
        <taxon>Bacteria division TA06</taxon>
    </lineage>
</organism>
<evidence type="ECO:0000256" key="4">
    <source>
        <dbReference type="ARBA" id="ARBA00022679"/>
    </source>
</evidence>
<dbReference type="Pfam" id="PF00155">
    <property type="entry name" value="Aminotran_1_2"/>
    <property type="match status" value="1"/>
</dbReference>
<name>A0A523XJX6_UNCT6</name>
<dbReference type="PANTHER" id="PTHR46383:SF1">
    <property type="entry name" value="ASPARTATE AMINOTRANSFERASE"/>
    <property type="match status" value="1"/>
</dbReference>
<dbReference type="GO" id="GO:0008483">
    <property type="term" value="F:transaminase activity"/>
    <property type="evidence" value="ECO:0007669"/>
    <property type="project" value="UniProtKB-KW"/>
</dbReference>
<keyword evidence="3 6" id="KW-0032">Aminotransferase</keyword>
<accession>A0A523XJX6</accession>
<dbReference type="InterPro" id="IPR050596">
    <property type="entry name" value="AspAT/PAT-like"/>
</dbReference>
<dbReference type="InterPro" id="IPR015422">
    <property type="entry name" value="PyrdxlP-dep_Trfase_small"/>
</dbReference>
<evidence type="ECO:0000259" key="7">
    <source>
        <dbReference type="Pfam" id="PF00155"/>
    </source>
</evidence>
<dbReference type="PANTHER" id="PTHR46383">
    <property type="entry name" value="ASPARTATE AMINOTRANSFERASE"/>
    <property type="match status" value="1"/>
</dbReference>
<evidence type="ECO:0000256" key="6">
    <source>
        <dbReference type="RuleBase" id="RU000481"/>
    </source>
</evidence>
<dbReference type="EC" id="2.6.1.-" evidence="6"/>
<dbReference type="InterPro" id="IPR015421">
    <property type="entry name" value="PyrdxlP-dep_Trfase_major"/>
</dbReference>
<comment type="caution">
    <text evidence="8">The sequence shown here is derived from an EMBL/GenBank/DDBJ whole genome shotgun (WGS) entry which is preliminary data.</text>
</comment>
<keyword evidence="4 6" id="KW-0808">Transferase</keyword>
<dbReference type="CDD" id="cd00609">
    <property type="entry name" value="AAT_like"/>
    <property type="match status" value="1"/>
</dbReference>
<dbReference type="PROSITE" id="PS00105">
    <property type="entry name" value="AA_TRANSFER_CLASS_1"/>
    <property type="match status" value="1"/>
</dbReference>